<sequence>MASADRGARRVSAGELVADLGPRWLVVPAGIGADDRDAWVRSNVDRVRALGEDWPADAAELVPALLAHAVDRRGEDHLVLTFWPSVVPLPATVRISVLASPGRAAIADELRARPTSRAEHVDGARLGPGVEWVHADALPGERGEQLIGIQACFADDETMVLVTLDPTLPALLPHVADPVRELARTVERVRAGHPWVARPLPEGVGTRSDRETWPAWHRA</sequence>
<accession>A0ABN2UZB6</accession>
<comment type="caution">
    <text evidence="1">The sequence shown here is derived from an EMBL/GenBank/DDBJ whole genome shotgun (WGS) entry which is preliminary data.</text>
</comment>
<protein>
    <submittedName>
        <fullName evidence="1">Uncharacterized protein</fullName>
    </submittedName>
</protein>
<evidence type="ECO:0000313" key="1">
    <source>
        <dbReference type="EMBL" id="GAA2044879.1"/>
    </source>
</evidence>
<evidence type="ECO:0000313" key="2">
    <source>
        <dbReference type="Proteomes" id="UP001501196"/>
    </source>
</evidence>
<dbReference type="Proteomes" id="UP001501196">
    <property type="component" value="Unassembled WGS sequence"/>
</dbReference>
<gene>
    <name evidence="1" type="ORF">GCM10009819_35070</name>
</gene>
<reference evidence="1 2" key="1">
    <citation type="journal article" date="2019" name="Int. J. Syst. Evol. Microbiol.">
        <title>The Global Catalogue of Microorganisms (GCM) 10K type strain sequencing project: providing services to taxonomists for standard genome sequencing and annotation.</title>
        <authorList>
            <consortium name="The Broad Institute Genomics Platform"/>
            <consortium name="The Broad Institute Genome Sequencing Center for Infectious Disease"/>
            <person name="Wu L."/>
            <person name="Ma J."/>
        </authorList>
    </citation>
    <scope>NUCLEOTIDE SEQUENCE [LARGE SCALE GENOMIC DNA]</scope>
    <source>
        <strain evidence="1 2">JCM 15672</strain>
    </source>
</reference>
<proteinExistence type="predicted"/>
<organism evidence="1 2">
    <name type="scientific">Agromyces tropicus</name>
    <dbReference type="NCBI Taxonomy" id="555371"/>
    <lineage>
        <taxon>Bacteria</taxon>
        <taxon>Bacillati</taxon>
        <taxon>Actinomycetota</taxon>
        <taxon>Actinomycetes</taxon>
        <taxon>Micrococcales</taxon>
        <taxon>Microbacteriaceae</taxon>
        <taxon>Agromyces</taxon>
    </lineage>
</organism>
<dbReference type="EMBL" id="BAAAPW010000007">
    <property type="protein sequence ID" value="GAA2044879.1"/>
    <property type="molecule type" value="Genomic_DNA"/>
</dbReference>
<keyword evidence="2" id="KW-1185">Reference proteome</keyword>
<name>A0ABN2UZB6_9MICO</name>